<dbReference type="Pfam" id="PF13176">
    <property type="entry name" value="TPR_7"/>
    <property type="match status" value="1"/>
</dbReference>
<evidence type="ECO:0000313" key="11">
    <source>
        <dbReference type="Proteomes" id="UP000275137"/>
    </source>
</evidence>
<proteinExistence type="inferred from homology"/>
<comment type="pathway">
    <text evidence="1">Protein modification; protein glycosylation.</text>
</comment>
<dbReference type="Pfam" id="PF13844">
    <property type="entry name" value="Glyco_transf_41"/>
    <property type="match status" value="2"/>
</dbReference>
<keyword evidence="5 10" id="KW-0808">Transferase</keyword>
<feature type="repeat" description="TPR" evidence="8">
    <location>
        <begin position="143"/>
        <end position="176"/>
    </location>
</feature>
<dbReference type="Pfam" id="PF00515">
    <property type="entry name" value="TPR_1"/>
    <property type="match status" value="1"/>
</dbReference>
<dbReference type="InterPro" id="IPR029489">
    <property type="entry name" value="OGT/SEC/SPY_C"/>
</dbReference>
<dbReference type="Gene3D" id="3.40.50.11380">
    <property type="match status" value="1"/>
</dbReference>
<keyword evidence="6" id="KW-0677">Repeat</keyword>
<evidence type="ECO:0000256" key="6">
    <source>
        <dbReference type="ARBA" id="ARBA00022737"/>
    </source>
</evidence>
<keyword evidence="11" id="KW-1185">Reference proteome</keyword>
<evidence type="ECO:0000256" key="2">
    <source>
        <dbReference type="ARBA" id="ARBA00005386"/>
    </source>
</evidence>
<evidence type="ECO:0000256" key="7">
    <source>
        <dbReference type="ARBA" id="ARBA00022803"/>
    </source>
</evidence>
<feature type="domain" description="O-GlcNAc transferase C-terminal" evidence="9">
    <location>
        <begin position="465"/>
        <end position="641"/>
    </location>
</feature>
<name>A0A3N0UYA1_9PROT</name>
<gene>
    <name evidence="10" type="ORF">ED236_10980</name>
</gene>
<feature type="repeat" description="TPR" evidence="8">
    <location>
        <begin position="68"/>
        <end position="101"/>
    </location>
</feature>
<sequence>MASLQTGLHHHQQGRLAEAERCYRLVLQSQPDDADALHLLGILCHQSERNTEAATLIARALRSAPNNRDYQDSLANVYLHLQRFEEAAGLYRRLLRRQPQDSDTRSALCTALMALGSQCHQAGRYDQAEACYAEAVQVMPGQAVAHYNLGNAQRELGKPAEAALSYQRALKGLPDDADVHNNLGNVLRELGQLDQAVACYETALRLNPSLFHARVHLAHQKQHLCDWSGLEADITLIRDWVSTEPTAQISPFAFLAMPGTTAAEQRRCADNWLANRYGALLNEAPLIASRSQVEADARADKRIRLGYLSADFRLHPLAFLITDLIEQHDRSHFEVLAYSYGPDDHSAERERLKLAFDQFVDIRPLSLRASAQRIRDDNIDILIDLTGYTQTSRSGIAALRPAPVQINWLGYPGTMGAHAGRPLFDYLITDAVITPASAAAEYAEQLLTLPCYQPNSQRPLAPKPTRAKCGLPEQAFVYCCFNQTFKITPTMFAVWMDILKQVPHGVLWLLECNRWAKANLLKAAAGHGISAERLIFAPRAPIDQHLARMQCADLFLDTLPYNAHTTASDALFVGLPVLTCMGHTFASRVAASLLQTAGLADFICTAMQDYAAKAVALPANSTALDEARTRLQNAETRAMFDASGMVHGLETVLAGLPGRQLS</sequence>
<evidence type="ECO:0000256" key="8">
    <source>
        <dbReference type="PROSITE-ProRule" id="PRU00339"/>
    </source>
</evidence>
<dbReference type="EMBL" id="RJVP01000006">
    <property type="protein sequence ID" value="ROH85362.1"/>
    <property type="molecule type" value="Genomic_DNA"/>
</dbReference>
<dbReference type="InterPro" id="IPR019734">
    <property type="entry name" value="TPR_rpt"/>
</dbReference>
<feature type="repeat" description="TPR" evidence="8">
    <location>
        <begin position="177"/>
        <end position="210"/>
    </location>
</feature>
<dbReference type="Gene3D" id="3.40.50.2000">
    <property type="entry name" value="Glycogen Phosphorylase B"/>
    <property type="match status" value="1"/>
</dbReference>
<reference evidence="10 11" key="1">
    <citation type="submission" date="2018-10" db="EMBL/GenBank/DDBJ databases">
        <authorList>
            <person name="Chen W.-M."/>
        </authorList>
    </citation>
    <scope>NUCLEOTIDE SEQUENCE [LARGE SCALE GENOMIC DNA]</scope>
    <source>
        <strain evidence="10 11">H-5</strain>
    </source>
</reference>
<dbReference type="RefSeq" id="WP_123238016.1">
    <property type="nucleotide sequence ID" value="NZ_RJVP01000006.1"/>
</dbReference>
<dbReference type="PANTHER" id="PTHR44998">
    <property type="match status" value="1"/>
</dbReference>
<evidence type="ECO:0000256" key="3">
    <source>
        <dbReference type="ARBA" id="ARBA00011970"/>
    </source>
</evidence>
<feature type="domain" description="O-GlcNAc transferase C-terminal" evidence="9">
    <location>
        <begin position="274"/>
        <end position="450"/>
    </location>
</feature>
<dbReference type="Gene3D" id="1.25.40.10">
    <property type="entry name" value="Tetratricopeptide repeat domain"/>
    <property type="match status" value="3"/>
</dbReference>
<evidence type="ECO:0000256" key="4">
    <source>
        <dbReference type="ARBA" id="ARBA00022676"/>
    </source>
</evidence>
<dbReference type="PANTHER" id="PTHR44998:SF1">
    <property type="entry name" value="UDP-N-ACETYLGLUCOSAMINE--PEPTIDE N-ACETYLGLUCOSAMINYLTRANSFERASE 110 KDA SUBUNIT"/>
    <property type="match status" value="1"/>
</dbReference>
<dbReference type="InterPro" id="IPR011990">
    <property type="entry name" value="TPR-like_helical_dom_sf"/>
</dbReference>
<dbReference type="UniPathway" id="UPA00378"/>
<dbReference type="SMART" id="SM00028">
    <property type="entry name" value="TPR"/>
    <property type="match status" value="6"/>
</dbReference>
<accession>A0A3N0UYA1</accession>
<organism evidence="10 11">
    <name type="scientific">Pseudomethylobacillus aquaticus</name>
    <dbReference type="NCBI Taxonomy" id="2676064"/>
    <lineage>
        <taxon>Bacteria</taxon>
        <taxon>Pseudomonadati</taxon>
        <taxon>Pseudomonadota</taxon>
        <taxon>Betaproteobacteria</taxon>
        <taxon>Nitrosomonadales</taxon>
        <taxon>Methylophilaceae</taxon>
        <taxon>Pseudomethylobacillus</taxon>
    </lineage>
</organism>
<dbReference type="AlphaFoldDB" id="A0A3N0UYA1"/>
<comment type="similarity">
    <text evidence="2">Belongs to the glycosyltransferase 41 family. O-GlcNAc transferase subfamily.</text>
</comment>
<dbReference type="Pfam" id="PF13432">
    <property type="entry name" value="TPR_16"/>
    <property type="match status" value="1"/>
</dbReference>
<feature type="repeat" description="TPR" evidence="8">
    <location>
        <begin position="109"/>
        <end position="142"/>
    </location>
</feature>
<keyword evidence="7 8" id="KW-0802">TPR repeat</keyword>
<evidence type="ECO:0000256" key="1">
    <source>
        <dbReference type="ARBA" id="ARBA00004922"/>
    </source>
</evidence>
<dbReference type="Proteomes" id="UP000275137">
    <property type="component" value="Unassembled WGS sequence"/>
</dbReference>
<dbReference type="EC" id="2.4.1.255" evidence="3"/>
<dbReference type="SUPFAM" id="SSF48452">
    <property type="entry name" value="TPR-like"/>
    <property type="match status" value="1"/>
</dbReference>
<dbReference type="Pfam" id="PF13424">
    <property type="entry name" value="TPR_12"/>
    <property type="match status" value="1"/>
</dbReference>
<evidence type="ECO:0000256" key="5">
    <source>
        <dbReference type="ARBA" id="ARBA00022679"/>
    </source>
</evidence>
<evidence type="ECO:0000313" key="10">
    <source>
        <dbReference type="EMBL" id="ROH85362.1"/>
    </source>
</evidence>
<evidence type="ECO:0000259" key="9">
    <source>
        <dbReference type="Pfam" id="PF13844"/>
    </source>
</evidence>
<comment type="caution">
    <text evidence="10">The sequence shown here is derived from an EMBL/GenBank/DDBJ whole genome shotgun (WGS) entry which is preliminary data.</text>
</comment>
<dbReference type="PROSITE" id="PS50293">
    <property type="entry name" value="TPR_REGION"/>
    <property type="match status" value="1"/>
</dbReference>
<protein>
    <recommendedName>
        <fullName evidence="3">protein O-GlcNAc transferase</fullName>
        <ecNumber evidence="3">2.4.1.255</ecNumber>
    </recommendedName>
</protein>
<keyword evidence="4" id="KW-0328">Glycosyltransferase</keyword>
<dbReference type="GO" id="GO:0097363">
    <property type="term" value="F:protein O-acetylglucosaminyltransferase activity"/>
    <property type="evidence" value="ECO:0007669"/>
    <property type="project" value="UniProtKB-EC"/>
</dbReference>
<dbReference type="PROSITE" id="PS50005">
    <property type="entry name" value="TPR"/>
    <property type="match status" value="4"/>
</dbReference>